<keyword evidence="3" id="KW-1185">Reference proteome</keyword>
<accession>A0ABP0QV78</accession>
<organism evidence="2 3">
    <name type="scientific">Durusdinium trenchii</name>
    <dbReference type="NCBI Taxonomy" id="1381693"/>
    <lineage>
        <taxon>Eukaryota</taxon>
        <taxon>Sar</taxon>
        <taxon>Alveolata</taxon>
        <taxon>Dinophyceae</taxon>
        <taxon>Suessiales</taxon>
        <taxon>Symbiodiniaceae</taxon>
        <taxon>Durusdinium</taxon>
    </lineage>
</organism>
<sequence length="408" mass="45920">MSLALPEEMGVDLDSVDFLLGGSSLNIMATKRIEAGDKYLWLVNACTSSSAWGHTIIVAKSKQYQQNYGDIGFQFERLVTGERLEGPHDVRKHEHLTRRTIDSWNVLFAAEIDALDVDGVVEVKSGNPRNFAMKEVLSMLKHELGEGLWELQHLDTAPEWANGPVGPVGCPDADASDYGFSGVIHDGLARQRTPDELLEEIFQQFEASSSCEIGRNSGERKSMQSSSLEAEDASDDIVRQPLDLADVHFAQMDKADFEVELLKKVLNSLGHPERLTLRSFQQTMKEVLAGWCAREQVQEALRLAQVFDPKKIGVLPRPSIVKMVQLWSKSCFSEKQLEEILKDVPSNSQGLEYRYIIPSLLPLKAKYDLEDPKSLAKFLIDANIRLVRAEYLYKLLRSNRCMPRVVSR</sequence>
<protein>
    <submittedName>
        <fullName evidence="2">Uncharacterized protein</fullName>
    </submittedName>
</protein>
<gene>
    <name evidence="2" type="ORF">SCF082_LOCUS43396</name>
</gene>
<dbReference type="EMBL" id="CAXAMM010040274">
    <property type="protein sequence ID" value="CAK9092207.1"/>
    <property type="molecule type" value="Genomic_DNA"/>
</dbReference>
<evidence type="ECO:0000313" key="3">
    <source>
        <dbReference type="Proteomes" id="UP001642464"/>
    </source>
</evidence>
<comment type="caution">
    <text evidence="2">The sequence shown here is derived from an EMBL/GenBank/DDBJ whole genome shotgun (WGS) entry which is preliminary data.</text>
</comment>
<evidence type="ECO:0000313" key="2">
    <source>
        <dbReference type="EMBL" id="CAK9092207.1"/>
    </source>
</evidence>
<name>A0ABP0QV78_9DINO</name>
<evidence type="ECO:0000256" key="1">
    <source>
        <dbReference type="SAM" id="MobiDB-lite"/>
    </source>
</evidence>
<proteinExistence type="predicted"/>
<dbReference type="Proteomes" id="UP001642464">
    <property type="component" value="Unassembled WGS sequence"/>
</dbReference>
<feature type="region of interest" description="Disordered" evidence="1">
    <location>
        <begin position="212"/>
        <end position="232"/>
    </location>
</feature>
<reference evidence="2 3" key="1">
    <citation type="submission" date="2024-02" db="EMBL/GenBank/DDBJ databases">
        <authorList>
            <person name="Chen Y."/>
            <person name="Shah S."/>
            <person name="Dougan E. K."/>
            <person name="Thang M."/>
            <person name="Chan C."/>
        </authorList>
    </citation>
    <scope>NUCLEOTIDE SEQUENCE [LARGE SCALE GENOMIC DNA]</scope>
</reference>